<dbReference type="PANTHER" id="PTHR19384:SF17">
    <property type="entry name" value="NADPH--CYTOCHROME P450 REDUCTASE"/>
    <property type="match status" value="1"/>
</dbReference>
<dbReference type="GO" id="GO:0005829">
    <property type="term" value="C:cytosol"/>
    <property type="evidence" value="ECO:0007669"/>
    <property type="project" value="TreeGrafter"/>
</dbReference>
<keyword evidence="1" id="KW-0285">Flavoprotein</keyword>
<dbReference type="EMBL" id="JAAOAO010000629">
    <property type="protein sequence ID" value="KAF5534553.1"/>
    <property type="molecule type" value="Genomic_DNA"/>
</dbReference>
<accession>A0A8H5ICA9</accession>
<evidence type="ECO:0000256" key="1">
    <source>
        <dbReference type="ARBA" id="ARBA00022630"/>
    </source>
</evidence>
<dbReference type="PRINTS" id="PR00369">
    <property type="entry name" value="FLAVODOXIN"/>
</dbReference>
<dbReference type="PROSITE" id="PS50902">
    <property type="entry name" value="FLAVODOXIN_LIKE"/>
    <property type="match status" value="1"/>
</dbReference>
<dbReference type="InterPro" id="IPR008254">
    <property type="entry name" value="Flavodoxin/NO_synth"/>
</dbReference>
<dbReference type="Gene3D" id="3.30.1330.40">
    <property type="entry name" value="RutC-like"/>
    <property type="match status" value="1"/>
</dbReference>
<proteinExistence type="predicted"/>
<dbReference type="GO" id="GO:0010181">
    <property type="term" value="F:FMN binding"/>
    <property type="evidence" value="ECO:0007669"/>
    <property type="project" value="InterPro"/>
</dbReference>
<reference evidence="3 4" key="1">
    <citation type="submission" date="2020-05" db="EMBL/GenBank/DDBJ databases">
        <title>Identification and distribution of gene clusters putatively required for synthesis of sphingolipid metabolism inhibitors in phylogenetically diverse species of the filamentous fungus Fusarium.</title>
        <authorList>
            <person name="Kim H.-S."/>
            <person name="Busman M."/>
            <person name="Brown D.W."/>
            <person name="Divon H."/>
            <person name="Uhlig S."/>
            <person name="Proctor R.H."/>
        </authorList>
    </citation>
    <scope>NUCLEOTIDE SEQUENCE [LARGE SCALE GENOMIC DNA]</scope>
    <source>
        <strain evidence="3 4">NRRL 25196</strain>
    </source>
</reference>
<dbReference type="PANTHER" id="PTHR19384">
    <property type="entry name" value="NITRIC OXIDE SYNTHASE-RELATED"/>
    <property type="match status" value="1"/>
</dbReference>
<dbReference type="Pfam" id="PF00258">
    <property type="entry name" value="Flavodoxin_1"/>
    <property type="match status" value="1"/>
</dbReference>
<keyword evidence="4" id="KW-1185">Reference proteome</keyword>
<evidence type="ECO:0000259" key="2">
    <source>
        <dbReference type="PROSITE" id="PS50902"/>
    </source>
</evidence>
<evidence type="ECO:0000313" key="3">
    <source>
        <dbReference type="EMBL" id="KAF5534553.1"/>
    </source>
</evidence>
<protein>
    <submittedName>
        <fullName evidence="3">NADPH-cytochrome P450 reductase</fullName>
    </submittedName>
</protein>
<dbReference type="InterPro" id="IPR029039">
    <property type="entry name" value="Flavoprotein-like_sf"/>
</dbReference>
<organism evidence="3 4">
    <name type="scientific">Fusarium napiforme</name>
    <dbReference type="NCBI Taxonomy" id="42672"/>
    <lineage>
        <taxon>Eukaryota</taxon>
        <taxon>Fungi</taxon>
        <taxon>Dikarya</taxon>
        <taxon>Ascomycota</taxon>
        <taxon>Pezizomycotina</taxon>
        <taxon>Sordariomycetes</taxon>
        <taxon>Hypocreomycetidae</taxon>
        <taxon>Hypocreales</taxon>
        <taxon>Nectriaceae</taxon>
        <taxon>Fusarium</taxon>
        <taxon>Fusarium fujikuroi species complex</taxon>
    </lineage>
</organism>
<dbReference type="AlphaFoldDB" id="A0A8H5ICA9"/>
<dbReference type="CDD" id="cd00448">
    <property type="entry name" value="YjgF_YER057c_UK114_family"/>
    <property type="match status" value="1"/>
</dbReference>
<sequence>MGKAKSWNTTSDINIGMVGPYKGIVAYCQSFGPSAAPSPQLQYKPTCENHQRLPRPVGIFAQPYTTASSPPQPISSNGDAVILPTAAGGLANYPQARVTPFTGNHRTLYISGITSRRADGTLDGVKTNEDGTHSLDVKEKTRTCLANIKAVVEKASNGRPGLESIVEVTVFLKHNHYAGMNEVWNSIWTSREVAPARTCIGSGAAEDYAIRLAQEGKGRFGLQTMVAGLEDYDFDTLDTFPSSKIAIFVLATYGDGEPTDSAIAFFNVITEDAASFLLGEQEKPLNNMRYAAFGLGNRTYEHFNAMVRKSTRALSCLGAQNLTAIGEADDGMGTREEGFLAWKEVMWSDVASAYRLMEKRQGFQPLYEVQECKIVQSTSKPYLGELGNESTMSGLHNHQIARIIESRELFFAGDRK</sequence>
<comment type="caution">
    <text evidence="3">The sequence shown here is derived from an EMBL/GenBank/DDBJ whole genome shotgun (WGS) entry which is preliminary data.</text>
</comment>
<dbReference type="Proteomes" id="UP000574317">
    <property type="component" value="Unassembled WGS sequence"/>
</dbReference>
<name>A0A8H5ICA9_9HYPO</name>
<feature type="domain" description="Flavodoxin-like" evidence="2">
    <location>
        <begin position="194"/>
        <end position="347"/>
    </location>
</feature>
<evidence type="ECO:0000313" key="4">
    <source>
        <dbReference type="Proteomes" id="UP000574317"/>
    </source>
</evidence>
<dbReference type="InterPro" id="IPR001094">
    <property type="entry name" value="Flavdoxin-like"/>
</dbReference>
<dbReference type="SUPFAM" id="SSF55298">
    <property type="entry name" value="YjgF-like"/>
    <property type="match status" value="1"/>
</dbReference>
<dbReference type="InterPro" id="IPR035959">
    <property type="entry name" value="RutC-like_sf"/>
</dbReference>
<dbReference type="GO" id="GO:0003958">
    <property type="term" value="F:NADPH-hemoprotein reductase activity"/>
    <property type="evidence" value="ECO:0007669"/>
    <property type="project" value="TreeGrafter"/>
</dbReference>
<dbReference type="GO" id="GO:0050660">
    <property type="term" value="F:flavin adenine dinucleotide binding"/>
    <property type="evidence" value="ECO:0007669"/>
    <property type="project" value="TreeGrafter"/>
</dbReference>
<dbReference type="Gene3D" id="3.40.50.360">
    <property type="match status" value="1"/>
</dbReference>
<gene>
    <name evidence="3" type="ORF">FNAPI_12322</name>
</gene>
<dbReference type="SUPFAM" id="SSF52218">
    <property type="entry name" value="Flavoproteins"/>
    <property type="match status" value="1"/>
</dbReference>